<dbReference type="EMBL" id="CM023489">
    <property type="protein sequence ID" value="KAH6921836.1"/>
    <property type="molecule type" value="Genomic_DNA"/>
</dbReference>
<evidence type="ECO:0000313" key="1">
    <source>
        <dbReference type="EMBL" id="KAH6921836.1"/>
    </source>
</evidence>
<name>A0ACB7RJC8_HYAAI</name>
<reference evidence="1" key="1">
    <citation type="submission" date="2020-05" db="EMBL/GenBank/DDBJ databases">
        <title>Large-scale comparative analyses of tick genomes elucidate their genetic diversity and vector capacities.</title>
        <authorList>
            <person name="Jia N."/>
            <person name="Wang J."/>
            <person name="Shi W."/>
            <person name="Du L."/>
            <person name="Sun Y."/>
            <person name="Zhan W."/>
            <person name="Jiang J."/>
            <person name="Wang Q."/>
            <person name="Zhang B."/>
            <person name="Ji P."/>
            <person name="Sakyi L.B."/>
            <person name="Cui X."/>
            <person name="Yuan T."/>
            <person name="Jiang B."/>
            <person name="Yang W."/>
            <person name="Lam T.T.-Y."/>
            <person name="Chang Q."/>
            <person name="Ding S."/>
            <person name="Wang X."/>
            <person name="Zhu J."/>
            <person name="Ruan X."/>
            <person name="Zhao L."/>
            <person name="Wei J."/>
            <person name="Que T."/>
            <person name="Du C."/>
            <person name="Cheng J."/>
            <person name="Dai P."/>
            <person name="Han X."/>
            <person name="Huang E."/>
            <person name="Gao Y."/>
            <person name="Liu J."/>
            <person name="Shao H."/>
            <person name="Ye R."/>
            <person name="Li L."/>
            <person name="Wei W."/>
            <person name="Wang X."/>
            <person name="Wang C."/>
            <person name="Yang T."/>
            <person name="Huo Q."/>
            <person name="Li W."/>
            <person name="Guo W."/>
            <person name="Chen H."/>
            <person name="Zhou L."/>
            <person name="Ni X."/>
            <person name="Tian J."/>
            <person name="Zhou Y."/>
            <person name="Sheng Y."/>
            <person name="Liu T."/>
            <person name="Pan Y."/>
            <person name="Xia L."/>
            <person name="Li J."/>
            <person name="Zhao F."/>
            <person name="Cao W."/>
        </authorList>
    </citation>
    <scope>NUCLEOTIDE SEQUENCE</scope>
    <source>
        <strain evidence="1">Hyas-2018</strain>
    </source>
</reference>
<dbReference type="Proteomes" id="UP000821845">
    <property type="component" value="Chromosome 9"/>
</dbReference>
<proteinExistence type="predicted"/>
<protein>
    <submittedName>
        <fullName evidence="1">Uncharacterized protein</fullName>
    </submittedName>
</protein>
<accession>A0ACB7RJC8</accession>
<sequence>MFILKWIFWFTSAHSVAGLSHDSFPFVLSTSMHQELPHHVTRVLPHCSEHFYRCSQGLVSYSTDMNVVACSCAHNCVVYGDCCWDVTLPTTPGAQMAKASCVEVRVSPAKKIHVSMVTGCLTTWPKDSVRSACERPESYGDTFHIIPATGATGITYRNGFCALCNNDITNATFWNVVLHGPEGVSTSCLQGSYEVRDLFT</sequence>
<organism evidence="1 2">
    <name type="scientific">Hyalomma asiaticum</name>
    <name type="common">Tick</name>
    <dbReference type="NCBI Taxonomy" id="266040"/>
    <lineage>
        <taxon>Eukaryota</taxon>
        <taxon>Metazoa</taxon>
        <taxon>Ecdysozoa</taxon>
        <taxon>Arthropoda</taxon>
        <taxon>Chelicerata</taxon>
        <taxon>Arachnida</taxon>
        <taxon>Acari</taxon>
        <taxon>Parasitiformes</taxon>
        <taxon>Ixodida</taxon>
        <taxon>Ixodoidea</taxon>
        <taxon>Ixodidae</taxon>
        <taxon>Hyalomminae</taxon>
        <taxon>Hyalomma</taxon>
    </lineage>
</organism>
<comment type="caution">
    <text evidence="1">The sequence shown here is derived from an EMBL/GenBank/DDBJ whole genome shotgun (WGS) entry which is preliminary data.</text>
</comment>
<keyword evidence="2" id="KW-1185">Reference proteome</keyword>
<evidence type="ECO:0000313" key="2">
    <source>
        <dbReference type="Proteomes" id="UP000821845"/>
    </source>
</evidence>
<gene>
    <name evidence="1" type="ORF">HPB50_005381</name>
</gene>